<gene>
    <name evidence="6" type="ORF">EV213_103306</name>
</gene>
<evidence type="ECO:0000313" key="7">
    <source>
        <dbReference type="Proteomes" id="UP000295632"/>
    </source>
</evidence>
<sequence>MKIAEAVTSMEAWAKPSYAVEGDRIGLQVGNSETELSGIIVTLDVTMEVVKEAINAGANLIIAHHPFIFSPIKTVDTSTYRGKLLVELLQHNIAVYVAHTNLDIAPGGVNDMLANALDLKQTRVLAETSTEKLHKLIIFVPETHTEDVHTAMAAAGGGALGNYSACAFQTSGVGMFKPNEEATPYLGSAGELEKVSEVRLEMIVHEPVLQKVLSAAKKAHPYEVMAYDSITLDVTGETYGLGRIGMLEKPLPFGQFAEHVKRSLQVPFVRTVGDHERLVQTIAVLGGDGNKYIGAAQVQGADVYVTGDLYFHTAQDAMYEGMLLVDPGHHAEKIMKHGVAHYLKQQLPSIAIAASEHTSEPFNLL</sequence>
<evidence type="ECO:0000313" key="6">
    <source>
        <dbReference type="EMBL" id="TDQ41720.1"/>
    </source>
</evidence>
<dbReference type="PIRSF" id="PIRSF037489">
    <property type="entry name" value="UCP037489_NIF3_YqfO"/>
    <property type="match status" value="1"/>
</dbReference>
<dbReference type="SUPFAM" id="SSF102705">
    <property type="entry name" value="NIF3 (NGG1p interacting factor 3)-like"/>
    <property type="match status" value="1"/>
</dbReference>
<evidence type="ECO:0000256" key="1">
    <source>
        <dbReference type="ARBA" id="ARBA00006964"/>
    </source>
</evidence>
<protein>
    <recommendedName>
        <fullName evidence="2 4">GTP cyclohydrolase 1 type 2 homolog</fullName>
    </recommendedName>
</protein>
<keyword evidence="7" id="KW-1185">Reference proteome</keyword>
<feature type="binding site" evidence="5">
    <location>
        <position position="103"/>
    </location>
    <ligand>
        <name>a divalent metal cation</name>
        <dbReference type="ChEBI" id="CHEBI:60240"/>
        <label>1</label>
    </ligand>
</feature>
<evidence type="ECO:0000256" key="2">
    <source>
        <dbReference type="ARBA" id="ARBA00022112"/>
    </source>
</evidence>
<dbReference type="Pfam" id="PF01784">
    <property type="entry name" value="DUF34_NIF3"/>
    <property type="match status" value="1"/>
</dbReference>
<dbReference type="EMBL" id="SNYJ01000003">
    <property type="protein sequence ID" value="TDQ41720.1"/>
    <property type="molecule type" value="Genomic_DNA"/>
</dbReference>
<feature type="binding site" evidence="5">
    <location>
        <position position="332"/>
    </location>
    <ligand>
        <name>a divalent metal cation</name>
        <dbReference type="ChEBI" id="CHEBI:60240"/>
        <label>1</label>
    </ligand>
</feature>
<feature type="binding site" evidence="5">
    <location>
        <position position="64"/>
    </location>
    <ligand>
        <name>a divalent metal cation</name>
        <dbReference type="ChEBI" id="CHEBI:60240"/>
        <label>2</label>
    </ligand>
</feature>
<dbReference type="FunFam" id="3.40.1390.30:FF:000001">
    <property type="entry name" value="GTP cyclohydrolase 1 type 2"/>
    <property type="match status" value="1"/>
</dbReference>
<dbReference type="NCBIfam" id="TIGR00486">
    <property type="entry name" value="YbgI_SA1388"/>
    <property type="match status" value="1"/>
</dbReference>
<evidence type="ECO:0000256" key="3">
    <source>
        <dbReference type="ARBA" id="ARBA00022723"/>
    </source>
</evidence>
<evidence type="ECO:0000256" key="4">
    <source>
        <dbReference type="PIRNR" id="PIRNR037489"/>
    </source>
</evidence>
<dbReference type="AlphaFoldDB" id="A0A4R6U5G7"/>
<dbReference type="InterPro" id="IPR036069">
    <property type="entry name" value="DUF34/NIF3_sf"/>
</dbReference>
<dbReference type="GO" id="GO:0046872">
    <property type="term" value="F:metal ion binding"/>
    <property type="evidence" value="ECO:0007669"/>
    <property type="project" value="UniProtKB-UniRule"/>
</dbReference>
<dbReference type="GO" id="GO:0005737">
    <property type="term" value="C:cytoplasm"/>
    <property type="evidence" value="ECO:0007669"/>
    <property type="project" value="TreeGrafter"/>
</dbReference>
<dbReference type="PANTHER" id="PTHR13799:SF14">
    <property type="entry name" value="GTP CYCLOHYDROLASE 1 TYPE 2 HOMOLOG"/>
    <property type="match status" value="1"/>
</dbReference>
<comment type="similarity">
    <text evidence="1 4">Belongs to the GTP cyclohydrolase I type 2/NIF3 family.</text>
</comment>
<dbReference type="InterPro" id="IPR017221">
    <property type="entry name" value="DUF34/NIF3_bac"/>
</dbReference>
<feature type="binding site" evidence="5">
    <location>
        <position position="65"/>
    </location>
    <ligand>
        <name>a divalent metal cation</name>
        <dbReference type="ChEBI" id="CHEBI:60240"/>
        <label>1</label>
    </ligand>
</feature>
<feature type="binding site" evidence="5">
    <location>
        <position position="329"/>
    </location>
    <ligand>
        <name>a divalent metal cation</name>
        <dbReference type="ChEBI" id="CHEBI:60240"/>
        <label>1</label>
    </ligand>
</feature>
<dbReference type="Gene3D" id="3.40.1390.30">
    <property type="entry name" value="NIF3 (NGG1p interacting factor 3)-like"/>
    <property type="match status" value="1"/>
</dbReference>
<evidence type="ECO:0000256" key="5">
    <source>
        <dbReference type="PIRSR" id="PIRSR602678-1"/>
    </source>
</evidence>
<dbReference type="InterPro" id="IPR002678">
    <property type="entry name" value="DUF34/NIF3"/>
</dbReference>
<comment type="caution">
    <text evidence="6">The sequence shown here is derived from an EMBL/GenBank/DDBJ whole genome shotgun (WGS) entry which is preliminary data.</text>
</comment>
<accession>A0A4R6U5G7</accession>
<dbReference type="PANTHER" id="PTHR13799">
    <property type="entry name" value="NGG1 INTERACTING FACTOR 3"/>
    <property type="match status" value="1"/>
</dbReference>
<name>A0A4R6U5G7_9BACI</name>
<dbReference type="InterPro" id="IPR015867">
    <property type="entry name" value="N-reg_PII/ATP_PRibTrfase_C"/>
</dbReference>
<keyword evidence="3 4" id="KW-0479">Metal-binding</keyword>
<dbReference type="Gene3D" id="3.30.70.120">
    <property type="match status" value="1"/>
</dbReference>
<dbReference type="OrthoDB" id="9792792at2"/>
<dbReference type="RefSeq" id="WP_133579571.1">
    <property type="nucleotide sequence ID" value="NZ_SNYJ01000003.1"/>
</dbReference>
<reference evidence="6 7" key="1">
    <citation type="submission" date="2019-03" db="EMBL/GenBank/DDBJ databases">
        <title>Genomic Encyclopedia of Type Strains, Phase IV (KMG-IV): sequencing the most valuable type-strain genomes for metagenomic binning, comparative biology and taxonomic classification.</title>
        <authorList>
            <person name="Goeker M."/>
        </authorList>
    </citation>
    <scope>NUCLEOTIDE SEQUENCE [LARGE SCALE GENOMIC DNA]</scope>
    <source>
        <strain evidence="6 7">DSM 28697</strain>
    </source>
</reference>
<proteinExistence type="inferred from homology"/>
<organism evidence="6 7">
    <name type="scientific">Aureibacillus halotolerans</name>
    <dbReference type="NCBI Taxonomy" id="1508390"/>
    <lineage>
        <taxon>Bacteria</taxon>
        <taxon>Bacillati</taxon>
        <taxon>Bacillota</taxon>
        <taxon>Bacilli</taxon>
        <taxon>Bacillales</taxon>
        <taxon>Bacillaceae</taxon>
        <taxon>Aureibacillus</taxon>
    </lineage>
</organism>
<dbReference type="Proteomes" id="UP000295632">
    <property type="component" value="Unassembled WGS sequence"/>
</dbReference>